<dbReference type="SUPFAM" id="SSF56235">
    <property type="entry name" value="N-terminal nucleophile aminohydrolases (Ntn hydrolases)"/>
    <property type="match status" value="1"/>
</dbReference>
<proteinExistence type="predicted"/>
<feature type="non-terminal residue" evidence="2">
    <location>
        <position position="268"/>
    </location>
</feature>
<dbReference type="OrthoDB" id="1081007at2759"/>
<dbReference type="GO" id="GO:0036374">
    <property type="term" value="F:glutathione hydrolase activity"/>
    <property type="evidence" value="ECO:0007669"/>
    <property type="project" value="InterPro"/>
</dbReference>
<comment type="caution">
    <text evidence="2">The sequence shown here is derived from an EMBL/GenBank/DDBJ whole genome shotgun (WGS) entry which is preliminary data.</text>
</comment>
<evidence type="ECO:0000313" key="2">
    <source>
        <dbReference type="EMBL" id="KAH9826144.1"/>
    </source>
</evidence>
<dbReference type="AlphaFoldDB" id="A0A9W7SP59"/>
<dbReference type="PANTHER" id="PTHR11686">
    <property type="entry name" value="GAMMA GLUTAMYL TRANSPEPTIDASE"/>
    <property type="match status" value="1"/>
</dbReference>
<dbReference type="Proteomes" id="UP001138500">
    <property type="component" value="Unassembled WGS sequence"/>
</dbReference>
<dbReference type="GO" id="GO:0006751">
    <property type="term" value="P:glutathione catabolic process"/>
    <property type="evidence" value="ECO:0007669"/>
    <property type="project" value="InterPro"/>
</dbReference>
<evidence type="ECO:0000313" key="3">
    <source>
        <dbReference type="Proteomes" id="UP001138500"/>
    </source>
</evidence>
<protein>
    <submittedName>
        <fullName evidence="2">Nucleophile aminohydrolase</fullName>
    </submittedName>
</protein>
<dbReference type="Pfam" id="PF01019">
    <property type="entry name" value="G_glu_transpept"/>
    <property type="match status" value="1"/>
</dbReference>
<organism evidence="2 3">
    <name type="scientific">Teratosphaeria destructans</name>
    <dbReference type="NCBI Taxonomy" id="418781"/>
    <lineage>
        <taxon>Eukaryota</taxon>
        <taxon>Fungi</taxon>
        <taxon>Dikarya</taxon>
        <taxon>Ascomycota</taxon>
        <taxon>Pezizomycotina</taxon>
        <taxon>Dothideomycetes</taxon>
        <taxon>Dothideomycetidae</taxon>
        <taxon>Mycosphaerellales</taxon>
        <taxon>Teratosphaeriaceae</taxon>
        <taxon>Teratosphaeria</taxon>
    </lineage>
</organism>
<name>A0A9W7SP59_9PEZI</name>
<dbReference type="InterPro" id="IPR029055">
    <property type="entry name" value="Ntn_hydrolases_N"/>
</dbReference>
<dbReference type="PANTHER" id="PTHR11686:SF62">
    <property type="entry name" value="GLUTATHIONE HYDROLASE"/>
    <property type="match status" value="1"/>
</dbReference>
<reference evidence="2 3" key="1">
    <citation type="journal article" date="2018" name="IMA Fungus">
        <title>IMA Genome-F 10: Nine draft genome sequences of Claviceps purpurea s.lat., including C. arundinis, C. humidiphila, and C. cf. spartinae, pseudomolecules for the pitch canker pathogen Fusarium circinatum, draft genome of Davidsoniella eucalypti, Grosmannia galeiformis, Quambalaria eucalypti, and Teratosphaeria destructans.</title>
        <authorList>
            <person name="Wingfield B.D."/>
            <person name="Liu M."/>
            <person name="Nguyen H.D."/>
            <person name="Lane F.A."/>
            <person name="Morgan S.W."/>
            <person name="De Vos L."/>
            <person name="Wilken P.M."/>
            <person name="Duong T.A."/>
            <person name="Aylward J."/>
            <person name="Coetzee M.P."/>
            <person name="Dadej K."/>
            <person name="De Beer Z.W."/>
            <person name="Findlay W."/>
            <person name="Havenga M."/>
            <person name="Kolarik M."/>
            <person name="Menzies J.G."/>
            <person name="Naidoo K."/>
            <person name="Pochopski O."/>
            <person name="Shoukouhi P."/>
            <person name="Santana Q.C."/>
            <person name="Seifert K.A."/>
            <person name="Soal N."/>
            <person name="Steenkamp E.T."/>
            <person name="Tatham C.T."/>
            <person name="van der Nest M.A."/>
            <person name="Wingfield M.J."/>
        </authorList>
    </citation>
    <scope>NUCLEOTIDE SEQUENCE [LARGE SCALE GENOMIC DNA]</scope>
    <source>
        <strain evidence="2">CMW44962</strain>
    </source>
</reference>
<dbReference type="InterPro" id="IPR000101">
    <property type="entry name" value="GGT_peptidase"/>
</dbReference>
<dbReference type="GO" id="GO:0005886">
    <property type="term" value="C:plasma membrane"/>
    <property type="evidence" value="ECO:0007669"/>
    <property type="project" value="TreeGrafter"/>
</dbReference>
<dbReference type="PRINTS" id="PR01210">
    <property type="entry name" value="GGTRANSPTASE"/>
</dbReference>
<evidence type="ECO:0000256" key="1">
    <source>
        <dbReference type="PIRSR" id="PIRSR600101-2"/>
    </source>
</evidence>
<reference evidence="2 3" key="2">
    <citation type="journal article" date="2021" name="Curr. Genet.">
        <title>Genetic response to nitrogen starvation in the aggressive Eucalyptus foliar pathogen Teratosphaeria destructans.</title>
        <authorList>
            <person name="Havenga M."/>
            <person name="Wingfield B.D."/>
            <person name="Wingfield M.J."/>
            <person name="Dreyer L.L."/>
            <person name="Roets F."/>
            <person name="Aylward J."/>
        </authorList>
    </citation>
    <scope>NUCLEOTIDE SEQUENCE [LARGE SCALE GENOMIC DNA]</scope>
    <source>
        <strain evidence="2">CMW44962</strain>
    </source>
</reference>
<feature type="binding site" evidence="1">
    <location>
        <position position="125"/>
    </location>
    <ligand>
        <name>L-glutamate</name>
        <dbReference type="ChEBI" id="CHEBI:29985"/>
    </ligand>
</feature>
<keyword evidence="3" id="KW-1185">Reference proteome</keyword>
<gene>
    <name evidence="2" type="ORF">Tdes44962_MAKER10080</name>
</gene>
<dbReference type="EMBL" id="RIBY02002024">
    <property type="protein sequence ID" value="KAH9826144.1"/>
    <property type="molecule type" value="Genomic_DNA"/>
</dbReference>
<accession>A0A9W7SP59</accession>
<sequence length="268" mass="28720">MARHNLSLIAFTSLYCFGLRIWAFTLPGLFASNYSSSSTSEESSQQHPLSDQDIRQGTHGAVASESSICSQIGIDILQAGGNAADSMIATTFCVGVIGMYHSGIGGGGFALLRDQNGTYEFIDFRETAPAASTQDMFVGHVDNATNGGLKSGVPGELRGLAYIHEHHGSLPWAQLVMPAVRVARHGFPITEDFVRYTRNTMAHRGDWITGDPNWSIDFAPNGTLLGLGDTMTRKRYADTLETIATAGPDAFYAGPLADATVDALRAQK</sequence>